<dbReference type="Pfam" id="PF07690">
    <property type="entry name" value="MFS_1"/>
    <property type="match status" value="1"/>
</dbReference>
<evidence type="ECO:0000256" key="1">
    <source>
        <dbReference type="ARBA" id="ARBA00004141"/>
    </source>
</evidence>
<evidence type="ECO:0000256" key="3">
    <source>
        <dbReference type="ARBA" id="ARBA00022692"/>
    </source>
</evidence>
<name>A0A9P8A2C7_MORAP</name>
<evidence type="ECO:0000256" key="2">
    <source>
        <dbReference type="ARBA" id="ARBA00022448"/>
    </source>
</evidence>
<accession>A0A9P8A2C7</accession>
<dbReference type="AlphaFoldDB" id="A0A9P8A2C7"/>
<keyword evidence="4 6" id="KW-1133">Transmembrane helix</keyword>
<dbReference type="Proteomes" id="UP000717515">
    <property type="component" value="Unassembled WGS sequence"/>
</dbReference>
<comment type="caution">
    <text evidence="7">The sequence shown here is derived from an EMBL/GenBank/DDBJ whole genome shotgun (WGS) entry which is preliminary data.</text>
</comment>
<evidence type="ECO:0000313" key="8">
    <source>
        <dbReference type="Proteomes" id="UP000717515"/>
    </source>
</evidence>
<feature type="transmembrane region" description="Helical" evidence="6">
    <location>
        <begin position="427"/>
        <end position="445"/>
    </location>
</feature>
<keyword evidence="5 6" id="KW-0472">Membrane</keyword>
<evidence type="ECO:0000313" key="7">
    <source>
        <dbReference type="EMBL" id="KAG9322669.1"/>
    </source>
</evidence>
<proteinExistence type="predicted"/>
<dbReference type="Gene3D" id="1.20.1250.20">
    <property type="entry name" value="MFS general substrate transporter like domains"/>
    <property type="match status" value="1"/>
</dbReference>
<protein>
    <submittedName>
        <fullName evidence="7">Uncharacterized protein</fullName>
    </submittedName>
</protein>
<dbReference type="InterPro" id="IPR036259">
    <property type="entry name" value="MFS_trans_sf"/>
</dbReference>
<dbReference type="SUPFAM" id="SSF103473">
    <property type="entry name" value="MFS general substrate transporter"/>
    <property type="match status" value="2"/>
</dbReference>
<evidence type="ECO:0000256" key="4">
    <source>
        <dbReference type="ARBA" id="ARBA00022989"/>
    </source>
</evidence>
<keyword evidence="3 6" id="KW-0812">Transmembrane</keyword>
<evidence type="ECO:0000256" key="5">
    <source>
        <dbReference type="ARBA" id="ARBA00023136"/>
    </source>
</evidence>
<evidence type="ECO:0000256" key="6">
    <source>
        <dbReference type="SAM" id="Phobius"/>
    </source>
</evidence>
<dbReference type="GO" id="GO:0022857">
    <property type="term" value="F:transmembrane transporter activity"/>
    <property type="evidence" value="ECO:0007669"/>
    <property type="project" value="InterPro"/>
</dbReference>
<organism evidence="7 8">
    <name type="scientific">Mortierella alpina</name>
    <name type="common">Oleaginous fungus</name>
    <name type="synonym">Mortierella renispora</name>
    <dbReference type="NCBI Taxonomy" id="64518"/>
    <lineage>
        <taxon>Eukaryota</taxon>
        <taxon>Fungi</taxon>
        <taxon>Fungi incertae sedis</taxon>
        <taxon>Mucoromycota</taxon>
        <taxon>Mortierellomycotina</taxon>
        <taxon>Mortierellomycetes</taxon>
        <taxon>Mortierellales</taxon>
        <taxon>Mortierellaceae</taxon>
        <taxon>Mortierella</taxon>
    </lineage>
</organism>
<dbReference type="PANTHER" id="PTHR23504">
    <property type="entry name" value="MAJOR FACILITATOR SUPERFAMILY DOMAIN-CONTAINING PROTEIN 10"/>
    <property type="match status" value="1"/>
</dbReference>
<feature type="transmembrane region" description="Helical" evidence="6">
    <location>
        <begin position="12"/>
        <end position="34"/>
    </location>
</feature>
<feature type="transmembrane region" description="Helical" evidence="6">
    <location>
        <begin position="229"/>
        <end position="251"/>
    </location>
</feature>
<feature type="transmembrane region" description="Helical" evidence="6">
    <location>
        <begin position="382"/>
        <end position="407"/>
    </location>
</feature>
<dbReference type="InterPro" id="IPR011701">
    <property type="entry name" value="MFS"/>
</dbReference>
<dbReference type="EMBL" id="JAIFTL010000135">
    <property type="protein sequence ID" value="KAG9322669.1"/>
    <property type="molecule type" value="Genomic_DNA"/>
</dbReference>
<dbReference type="GO" id="GO:0016020">
    <property type="term" value="C:membrane"/>
    <property type="evidence" value="ECO:0007669"/>
    <property type="project" value="UniProtKB-SubCell"/>
</dbReference>
<sequence length="720" mass="77690">MVRDFHVGKDMWIGYYAGLLWTGFWSANLVTTMLWGHLSDKYGRKVVMIFGLFMTSISTLCLGLSTCYHDAMMALVVQGACTSLIPVSKCSIGEIANRQQKLHDAQIALAQRRSRQQQRQTQGPSVVEDMDLRDISETHMDEKSSTYLHGEAKIGCEDDGPCSDPECCGSETDSEASVTEAMAFPPKIDFASKGYSALVIALAIGAALGPLAGGNLTNKHVPGFESYPYFAPCLLASSVGFVLTGIVAFGLTESNPKWAKPTEVERAIEEDAHESVLSSQSFTPLRRGRTGYEMAISLRESSTNISSPAISPTSAREIMEMPATLCVDDTRGSAESQSCEVRSGIQEIQPAPSACTCAIAPNPTSMSSEGDESFALSPATELCLVLTIYTLLVLTSILGSEFVMLYTQSSSIRGGLQYSAKVFGQVLTLRGIIKLVFNLFGYPWMVARIGLLKCLRLGIFIIGFTSVFGLGLLLPWNVYKEDTSTWEQMQDMERTGSGSGPGFEIEDGRSAGVGTVLLCLSLISMGDVLGYISVLVLFGKSAERLKGVYIRNGATMLGDSANEQAQPSTARGGSGVLWSVAQASANVMRLAGPILAGLLWSLTNKQRDMQPTSSTFHHAPSEPAVNSAFVSNSQLLSQSAFKVPSQMDKGAVAKSVLERWPSLSFAMDILQGSTNVFYLMGAICVLNFIACQFLVASKRLWSHTAVPMRPCPLHMSYTHA</sequence>
<comment type="subcellular location">
    <subcellularLocation>
        <location evidence="1">Membrane</location>
        <topology evidence="1">Multi-pass membrane protein</topology>
    </subcellularLocation>
</comment>
<feature type="transmembrane region" description="Helical" evidence="6">
    <location>
        <begin position="195"/>
        <end position="217"/>
    </location>
</feature>
<feature type="transmembrane region" description="Helical" evidence="6">
    <location>
        <begin position="511"/>
        <end position="538"/>
    </location>
</feature>
<feature type="transmembrane region" description="Helical" evidence="6">
    <location>
        <begin position="676"/>
        <end position="695"/>
    </location>
</feature>
<dbReference type="PANTHER" id="PTHR23504:SF117">
    <property type="entry name" value="MAJOR FACILITATOR SUPERFAMILY PROTEIN"/>
    <property type="match status" value="1"/>
</dbReference>
<keyword evidence="2" id="KW-0813">Transport</keyword>
<gene>
    <name evidence="7" type="ORF">KVV02_007936</name>
</gene>
<reference evidence="7" key="1">
    <citation type="submission" date="2021-07" db="EMBL/GenBank/DDBJ databases">
        <title>Draft genome of Mortierella alpina, strain LL118, isolated from an aspen leaf litter sample.</title>
        <authorList>
            <person name="Yang S."/>
            <person name="Vinatzer B.A."/>
        </authorList>
    </citation>
    <scope>NUCLEOTIDE SEQUENCE</scope>
    <source>
        <strain evidence="7">LL118</strain>
    </source>
</reference>
<feature type="transmembrane region" description="Helical" evidence="6">
    <location>
        <begin position="46"/>
        <end position="65"/>
    </location>
</feature>
<feature type="transmembrane region" description="Helical" evidence="6">
    <location>
        <begin position="457"/>
        <end position="479"/>
    </location>
</feature>